<evidence type="ECO:0000313" key="3">
    <source>
        <dbReference type="Proteomes" id="UP001295684"/>
    </source>
</evidence>
<evidence type="ECO:0000256" key="1">
    <source>
        <dbReference type="SAM" id="MobiDB-lite"/>
    </source>
</evidence>
<sequence length="749" mass="86676">MKVGRATAIKKVSSSFFYKKPSISIEIQQNYASVKKKSRDPKRRGKLSKTKNISKIEVFDRSNMTGNKSVMHNSVQQTSFSSKNSFGIRTGGSFFPHSKTRNTSPQVNKCSPRSMMNMKSKKILYKSFIKEFKLATERFGASLSKQDMRDILHEMHYLDSKSEQAVKETRYIDYLFRITKGLKENFKAILLCIESFYQFHYMHIQKENKQEFSAIKRTQRLPFQIQQSPQRTNESVGYKYQNSAKMSPTCRSPRSAVIKYDSSSKIIEIPEEYEDFIKRKFSTLCMNRNSKRNPGFKVSGKNSPISTRQELRSAKNLNFSSYLTIKSSKISTSNYEDKENIPKTSKNSIKRNVLKRISKTLLRPSSHEGRSKQLNKVRLVKKSTPQVNVVKVSRNFSNKNKNKCERKLFQEKQQIKPQIKSQGKPQYKPERKPLINHELSKKLKNHSLYSGDQKFRRVEVDLDSDSDSNARSNFLDQSVDKIEKKQQNYVANSMNSDETVLISATKNLNPSKQATGSMDISTASNEMSHAAEKPFNNMESLSTVPANTSHNTCEVDTEANPQLEPPQEEMLRLRDITNRTSHDPERELETDEDLPLQKYDPYVEELFLIEKYKDQKREILSKAKENKSSQHLEKIMEAENSEYESSTFDDRMQNSNIANPSIISTPCKNSCKYDYFTTEDPCCKPQPLLYIDVKISHDKTSRLVLYKNQTPVQAATEFIRAHNIPTKLRAYLICKVNAHYEQYIQKRND</sequence>
<dbReference type="EMBL" id="CAMPGE010030202">
    <property type="protein sequence ID" value="CAI2387711.1"/>
    <property type="molecule type" value="Genomic_DNA"/>
</dbReference>
<name>A0AAD2DCZ1_EUPCR</name>
<reference evidence="2" key="1">
    <citation type="submission" date="2023-07" db="EMBL/GenBank/DDBJ databases">
        <authorList>
            <consortium name="AG Swart"/>
            <person name="Singh M."/>
            <person name="Singh A."/>
            <person name="Seah K."/>
            <person name="Emmerich C."/>
        </authorList>
    </citation>
    <scope>NUCLEOTIDE SEQUENCE</scope>
    <source>
        <strain evidence="2">DP1</strain>
    </source>
</reference>
<feature type="region of interest" description="Disordered" evidence="1">
    <location>
        <begin position="546"/>
        <end position="572"/>
    </location>
</feature>
<protein>
    <submittedName>
        <fullName evidence="2">Uncharacterized protein</fullName>
    </submittedName>
</protein>
<keyword evidence="3" id="KW-1185">Reference proteome</keyword>
<feature type="compositionally biased region" description="Polar residues" evidence="1">
    <location>
        <begin position="101"/>
        <end position="111"/>
    </location>
</feature>
<dbReference type="Proteomes" id="UP001295684">
    <property type="component" value="Unassembled WGS sequence"/>
</dbReference>
<proteinExistence type="predicted"/>
<feature type="region of interest" description="Disordered" evidence="1">
    <location>
        <begin position="94"/>
        <end position="113"/>
    </location>
</feature>
<gene>
    <name evidence="2" type="ORF">ECRASSUSDP1_LOCUS29345</name>
</gene>
<accession>A0AAD2DCZ1</accession>
<evidence type="ECO:0000313" key="2">
    <source>
        <dbReference type="EMBL" id="CAI2387711.1"/>
    </source>
</evidence>
<comment type="caution">
    <text evidence="2">The sequence shown here is derived from an EMBL/GenBank/DDBJ whole genome shotgun (WGS) entry which is preliminary data.</text>
</comment>
<dbReference type="AlphaFoldDB" id="A0AAD2DCZ1"/>
<organism evidence="2 3">
    <name type="scientific">Euplotes crassus</name>
    <dbReference type="NCBI Taxonomy" id="5936"/>
    <lineage>
        <taxon>Eukaryota</taxon>
        <taxon>Sar</taxon>
        <taxon>Alveolata</taxon>
        <taxon>Ciliophora</taxon>
        <taxon>Intramacronucleata</taxon>
        <taxon>Spirotrichea</taxon>
        <taxon>Hypotrichia</taxon>
        <taxon>Euplotida</taxon>
        <taxon>Euplotidae</taxon>
        <taxon>Moneuplotes</taxon>
    </lineage>
</organism>